<feature type="domain" description="ABC3 transporter permease C-terminal" evidence="7">
    <location>
        <begin position="265"/>
        <end position="384"/>
    </location>
</feature>
<protein>
    <submittedName>
        <fullName evidence="8">FtsX-like permease family protein</fullName>
    </submittedName>
</protein>
<dbReference type="InterPro" id="IPR003838">
    <property type="entry name" value="ABC3_permease_C"/>
</dbReference>
<evidence type="ECO:0000256" key="3">
    <source>
        <dbReference type="ARBA" id="ARBA00022692"/>
    </source>
</evidence>
<evidence type="ECO:0000256" key="6">
    <source>
        <dbReference type="ARBA" id="ARBA00038076"/>
    </source>
</evidence>
<name>A0A6B4A000_CLOBO</name>
<keyword evidence="5" id="KW-0472">Membrane</keyword>
<evidence type="ECO:0000313" key="8">
    <source>
        <dbReference type="EMBL" id="NFG17250.1"/>
    </source>
</evidence>
<evidence type="ECO:0000256" key="5">
    <source>
        <dbReference type="ARBA" id="ARBA00023136"/>
    </source>
</evidence>
<comment type="caution">
    <text evidence="8">The sequence shown here is derived from an EMBL/GenBank/DDBJ whole genome shotgun (WGS) entry which is preliminary data.</text>
</comment>
<keyword evidence="4" id="KW-1133">Transmembrane helix</keyword>
<comment type="subcellular location">
    <subcellularLocation>
        <location evidence="1">Cell membrane</location>
        <topology evidence="1">Multi-pass membrane protein</topology>
    </subcellularLocation>
</comment>
<dbReference type="AlphaFoldDB" id="A0A6B4A000"/>
<evidence type="ECO:0000256" key="2">
    <source>
        <dbReference type="ARBA" id="ARBA00022475"/>
    </source>
</evidence>
<reference evidence="8 9" key="1">
    <citation type="submission" date="2019-04" db="EMBL/GenBank/DDBJ databases">
        <title>Genome sequencing of Clostridium botulinum Groups I-IV and Clostridium butyricum.</title>
        <authorList>
            <person name="Brunt J."/>
            <person name="Van Vliet A.H.M."/>
            <person name="Stringer S.C."/>
            <person name="Carter A.T."/>
            <person name="Peck M.W."/>
        </authorList>
    </citation>
    <scope>NUCLEOTIDE SEQUENCE [LARGE SCALE GENOMIC DNA]</scope>
    <source>
        <strain evidence="8 9">IFR 18/037</strain>
    </source>
</reference>
<dbReference type="GO" id="GO:0005886">
    <property type="term" value="C:plasma membrane"/>
    <property type="evidence" value="ECO:0007669"/>
    <property type="project" value="UniProtKB-SubCell"/>
</dbReference>
<accession>A0A6B4A000</accession>
<dbReference type="RefSeq" id="WP_012705743.1">
    <property type="nucleotide sequence ID" value="NZ_CP013246.1"/>
</dbReference>
<organism evidence="8 9">
    <name type="scientific">Clostridium botulinum</name>
    <dbReference type="NCBI Taxonomy" id="1491"/>
    <lineage>
        <taxon>Bacteria</taxon>
        <taxon>Bacillati</taxon>
        <taxon>Bacillota</taxon>
        <taxon>Clostridia</taxon>
        <taxon>Eubacteriales</taxon>
        <taxon>Clostridiaceae</taxon>
        <taxon>Clostridium</taxon>
    </lineage>
</organism>
<evidence type="ECO:0000256" key="4">
    <source>
        <dbReference type="ARBA" id="ARBA00022989"/>
    </source>
</evidence>
<evidence type="ECO:0000256" key="1">
    <source>
        <dbReference type="ARBA" id="ARBA00004651"/>
    </source>
</evidence>
<dbReference type="Pfam" id="PF02687">
    <property type="entry name" value="FtsX"/>
    <property type="match status" value="2"/>
</dbReference>
<dbReference type="EMBL" id="SWOY01000003">
    <property type="protein sequence ID" value="NFG17250.1"/>
    <property type="molecule type" value="Genomic_DNA"/>
</dbReference>
<evidence type="ECO:0000313" key="9">
    <source>
        <dbReference type="Proteomes" id="UP000478995"/>
    </source>
</evidence>
<comment type="similarity">
    <text evidence="6">Belongs to the ABC-4 integral membrane protein family.</text>
</comment>
<dbReference type="PANTHER" id="PTHR30572">
    <property type="entry name" value="MEMBRANE COMPONENT OF TRANSPORTER-RELATED"/>
    <property type="match status" value="1"/>
</dbReference>
<keyword evidence="3" id="KW-0812">Transmembrane</keyword>
<dbReference type="GO" id="GO:0022857">
    <property type="term" value="F:transmembrane transporter activity"/>
    <property type="evidence" value="ECO:0007669"/>
    <property type="project" value="TreeGrafter"/>
</dbReference>
<keyword evidence="2" id="KW-1003">Cell membrane</keyword>
<dbReference type="InterPro" id="IPR050250">
    <property type="entry name" value="Macrolide_Exporter_MacB"/>
</dbReference>
<feature type="domain" description="ABC3 transporter permease C-terminal" evidence="7">
    <location>
        <begin position="712"/>
        <end position="826"/>
    </location>
</feature>
<dbReference type="Proteomes" id="UP000478995">
    <property type="component" value="Unassembled WGS sequence"/>
</dbReference>
<evidence type="ECO:0000259" key="7">
    <source>
        <dbReference type="Pfam" id="PF02687"/>
    </source>
</evidence>
<dbReference type="PANTHER" id="PTHR30572:SF4">
    <property type="entry name" value="ABC TRANSPORTER PERMEASE YTRF"/>
    <property type="match status" value="1"/>
</dbReference>
<sequence length="836" mass="93902">MFQNNNGAVVRKLTKRSIKSSKNYIAIIAITLTTLLFTSMFTITGSLRAAIKDSDMRKLGTSAHAGLKHLTGEEYEKASKDKKIHNTSHSIIIGDAQGVSFHKLPTEVRWGEDNYAKWTFNFPTQGKMPTSKKEVAMSSFVLDALHIPHRLGEKIKLTVKTDEKIFTDTFILCGIWKGDSVAFRQTIWLSKSYCDEVAPVIESKEGDSKFTGYIDSLIMFPSSWNIEKNINELASNYNIDEEKIAVNSAYDTAEIDVENLIVIAFILIIIFIAGYLLIYNIFYISVAQDIRNYGLLKTVGMTSKQIRKMVRFKALILSCIGIPVGLILGWPIGRILVPYIINILGEDMRVVTTSNPFVFIFAALFSLITVYLSCIKPAKVASKVSSIEAVRYNGTNKKIISRKKTKSTHRVKPLSMALANLRRNGKKVFVVVLSFALSLVILNSTYSYVHSFDFDKFVASTSISDFSVADRSIIKSSSPFNTSGVSNNFINEVKSLKGLERMGNIYMTTSRQYCTNDAYKRLKKHINSLDDKKKEEVMNYSIMVKKFSGVNVFGFDTWPSEYIKVIDGSLDNNSWKNGEGIYVTPWKLVEDGKLSIYKPGDTIDVDFGDGKRKNYKVLAIVDYAEAFQSPQNVDQGLEYILPSKEFLSNFGSMKPMRTIFNVDDKNLDKTEKWLKDYCTNKESSLDFWSRKTLQKQFSSLTIMYTAIGGALCLILAIIGILNFINSMITSIITRRRELAMLQAVGMTDKQIRSMLIIEGSGYAVLGLVLSIILGSIANVTLVPALGADLYYFTWKFTLTPILLCIIPLILITALVPILCYHRLSKGSVVEQLRIVE</sequence>
<gene>
    <name evidence="8" type="ORF">FC794_10675</name>
</gene>
<proteinExistence type="inferred from homology"/>